<name>A0ABR6FMH7_9BURK</name>
<dbReference type="EMBL" id="JACHVZ010000008">
    <property type="protein sequence ID" value="MBB2928628.1"/>
    <property type="molecule type" value="Genomic_DNA"/>
</dbReference>
<dbReference type="Pfam" id="PF04891">
    <property type="entry name" value="NifQ"/>
    <property type="match status" value="1"/>
</dbReference>
<evidence type="ECO:0000313" key="1">
    <source>
        <dbReference type="EMBL" id="MBB2928628.1"/>
    </source>
</evidence>
<dbReference type="InterPro" id="IPR006975">
    <property type="entry name" value="NifQ"/>
</dbReference>
<reference evidence="1 2" key="1">
    <citation type="submission" date="2020-08" db="EMBL/GenBank/DDBJ databases">
        <title>Genomic Encyclopedia of Type Strains, Phase IV (KMG-V): Genome sequencing to study the core and pangenomes of soil and plant-associated prokaryotes.</title>
        <authorList>
            <person name="Whitman W."/>
        </authorList>
    </citation>
    <scope>NUCLEOTIDE SEQUENCE [LARGE SCALE GENOMIC DNA]</scope>
    <source>
        <strain evidence="1 2">SRMrh-85</strain>
    </source>
</reference>
<dbReference type="Proteomes" id="UP000533533">
    <property type="component" value="Unassembled WGS sequence"/>
</dbReference>
<evidence type="ECO:0000313" key="2">
    <source>
        <dbReference type="Proteomes" id="UP000533533"/>
    </source>
</evidence>
<comment type="caution">
    <text evidence="1">The sequence shown here is derived from an EMBL/GenBank/DDBJ whole genome shotgun (WGS) entry which is preliminary data.</text>
</comment>
<protein>
    <submittedName>
        <fullName evidence="1">Nitrogen fixation protein NifQ</fullName>
    </submittedName>
</protein>
<gene>
    <name evidence="1" type="ORF">FHX59_003059</name>
</gene>
<keyword evidence="2" id="KW-1185">Reference proteome</keyword>
<sequence length="205" mass="21517">MSAVTQGSQDSGAAPPCDVDALAAARCDALTGAPEVPRTLDAWLFARLVAAREVRGELPLLGLTRAQIDALGARHFVCTVTSEAPRTHVMANASHAAFATAMHGFLVGLAAPQADPGDVCCLAAIIAHACLRPDHLWRDLGLRGRDDVTGMLERFFPELVARNVEGLRWKKLLARELALASGATPGPAPGCPGCEDFGFCFPAGH</sequence>
<accession>A0ABR6FMH7</accession>
<proteinExistence type="predicted"/>
<organism evidence="1 2">
    <name type="scientific">Paraburkholderia silvatlantica</name>
    <dbReference type="NCBI Taxonomy" id="321895"/>
    <lineage>
        <taxon>Bacteria</taxon>
        <taxon>Pseudomonadati</taxon>
        <taxon>Pseudomonadota</taxon>
        <taxon>Betaproteobacteria</taxon>
        <taxon>Burkholderiales</taxon>
        <taxon>Burkholderiaceae</taxon>
        <taxon>Paraburkholderia</taxon>
    </lineage>
</organism>